<evidence type="ECO:0000259" key="14">
    <source>
        <dbReference type="SMART" id="SM00840"/>
    </source>
</evidence>
<dbReference type="GO" id="GO:0005829">
    <property type="term" value="C:cytosol"/>
    <property type="evidence" value="ECO:0007669"/>
    <property type="project" value="TreeGrafter"/>
</dbReference>
<dbReference type="Gene3D" id="3.40.50.620">
    <property type="entry name" value="HUPs"/>
    <property type="match status" value="1"/>
</dbReference>
<evidence type="ECO:0000256" key="10">
    <source>
        <dbReference type="ARBA" id="ARBA00022840"/>
    </source>
</evidence>
<dbReference type="PANTHER" id="PTHR10890">
    <property type="entry name" value="CYSTEINYL-TRNA SYNTHETASE"/>
    <property type="match status" value="1"/>
</dbReference>
<accession>A0A381V6G3</accession>
<dbReference type="EMBL" id="UINC01007826">
    <property type="protein sequence ID" value="SVA35257.1"/>
    <property type="molecule type" value="Genomic_DNA"/>
</dbReference>
<dbReference type="GO" id="GO:0046872">
    <property type="term" value="F:metal ion binding"/>
    <property type="evidence" value="ECO:0007669"/>
    <property type="project" value="UniProtKB-KW"/>
</dbReference>
<evidence type="ECO:0000313" key="15">
    <source>
        <dbReference type="EMBL" id="SVA35257.1"/>
    </source>
</evidence>
<dbReference type="GO" id="GO:0004817">
    <property type="term" value="F:cysteine-tRNA ligase activity"/>
    <property type="evidence" value="ECO:0007669"/>
    <property type="project" value="UniProtKB-EC"/>
</dbReference>
<evidence type="ECO:0000256" key="13">
    <source>
        <dbReference type="ARBA" id="ARBA00031499"/>
    </source>
</evidence>
<dbReference type="InterPro" id="IPR014729">
    <property type="entry name" value="Rossmann-like_a/b/a_fold"/>
</dbReference>
<comment type="subcellular location">
    <subcellularLocation>
        <location evidence="2">Cytoplasm</location>
    </subcellularLocation>
</comment>
<evidence type="ECO:0000256" key="2">
    <source>
        <dbReference type="ARBA" id="ARBA00004496"/>
    </source>
</evidence>
<feature type="domain" description="Cysteinyl-tRNA synthetase class Ia DALR" evidence="14">
    <location>
        <begin position="342"/>
        <end position="398"/>
    </location>
</feature>
<dbReference type="InterPro" id="IPR015803">
    <property type="entry name" value="Cys-tRNA-ligase"/>
</dbReference>
<dbReference type="SUPFAM" id="SSF47323">
    <property type="entry name" value="Anticodon-binding domain of a subclass of class I aminoacyl-tRNA synthetases"/>
    <property type="match status" value="1"/>
</dbReference>
<comment type="similarity">
    <text evidence="3">Belongs to the class-I aminoacyl-tRNA synthetase family.</text>
</comment>
<keyword evidence="10" id="KW-0067">ATP-binding</keyword>
<name>A0A381V6G3_9ZZZZ</name>
<keyword evidence="5" id="KW-0963">Cytoplasm</keyword>
<sequence>MTMTIRLFNSHSRKKEVFKPLSPDKVTIYVCGPTVYGPSHIGNARPAVVFDVLADLLRTSFKQVIYARNITDIDDRIINAAKEEKEDISKITMKYTEQYKYDMKALNVSFPDEEPYATAHIKEMIEFINDLLIKEFAYVSDDHVLFDISSYNSYGMLSRRNPEEMIAGSRVEVQSYKKKPLDFVLWKPSLENEIGWDSPWGFGRPGWHLECSTMIFKLFGKTIDIHGGGEDLTFPHHENEIAQSACRNDGHPLANYWVHNGLVQMDKTKMSKSLGNVLLVKDLVKKVPGEVIRFSLLSTHYRQPLIWNQRLIDQSNTVLNNMYSLLADTKDLNSNEKNIDKEFLESLYDDLNTPKAISILHSLFKRLKKSPKDSSLRALLIGSANLIGILKNDPIEWFESKNKDVDIEMVNNLIEKRQMAREEKDYEKGDIIRDQLLNMGIFIEDTQEGPVWKKISIND</sequence>
<dbReference type="EC" id="6.1.1.16" evidence="4"/>
<dbReference type="GO" id="GO:0006423">
    <property type="term" value="P:cysteinyl-tRNA aminoacylation"/>
    <property type="evidence" value="ECO:0007669"/>
    <property type="project" value="InterPro"/>
</dbReference>
<dbReference type="Gene3D" id="1.20.120.1910">
    <property type="entry name" value="Cysteine-tRNA ligase, C-terminal anti-codon recognition domain"/>
    <property type="match status" value="1"/>
</dbReference>
<evidence type="ECO:0000256" key="5">
    <source>
        <dbReference type="ARBA" id="ARBA00022490"/>
    </source>
</evidence>
<dbReference type="PANTHER" id="PTHR10890:SF3">
    <property type="entry name" value="CYSTEINE--TRNA LIGASE, CYTOPLASMIC"/>
    <property type="match status" value="1"/>
</dbReference>
<evidence type="ECO:0000256" key="1">
    <source>
        <dbReference type="ARBA" id="ARBA00001947"/>
    </source>
</evidence>
<evidence type="ECO:0000256" key="7">
    <source>
        <dbReference type="ARBA" id="ARBA00022723"/>
    </source>
</evidence>
<evidence type="ECO:0000256" key="3">
    <source>
        <dbReference type="ARBA" id="ARBA00005594"/>
    </source>
</evidence>
<dbReference type="CDD" id="cd00672">
    <property type="entry name" value="CysRS_core"/>
    <property type="match status" value="1"/>
</dbReference>
<dbReference type="NCBIfam" id="TIGR00435">
    <property type="entry name" value="cysS"/>
    <property type="match status" value="1"/>
</dbReference>
<evidence type="ECO:0000256" key="11">
    <source>
        <dbReference type="ARBA" id="ARBA00022917"/>
    </source>
</evidence>
<evidence type="ECO:0000256" key="8">
    <source>
        <dbReference type="ARBA" id="ARBA00022741"/>
    </source>
</evidence>
<keyword evidence="8" id="KW-0547">Nucleotide-binding</keyword>
<keyword evidence="12" id="KW-0030">Aminoacyl-tRNA synthetase</keyword>
<dbReference type="InterPro" id="IPR032678">
    <property type="entry name" value="tRNA-synt_1_cat_dom"/>
</dbReference>
<evidence type="ECO:0000256" key="6">
    <source>
        <dbReference type="ARBA" id="ARBA00022598"/>
    </source>
</evidence>
<gene>
    <name evidence="15" type="ORF">METZ01_LOCUS88111</name>
</gene>
<dbReference type="InterPro" id="IPR009080">
    <property type="entry name" value="tRNAsynth_Ia_anticodon-bd"/>
</dbReference>
<keyword evidence="6" id="KW-0436">Ligase</keyword>
<evidence type="ECO:0000256" key="9">
    <source>
        <dbReference type="ARBA" id="ARBA00022833"/>
    </source>
</evidence>
<reference evidence="15" key="1">
    <citation type="submission" date="2018-05" db="EMBL/GenBank/DDBJ databases">
        <authorList>
            <person name="Lanie J.A."/>
            <person name="Ng W.-L."/>
            <person name="Kazmierczak K.M."/>
            <person name="Andrzejewski T.M."/>
            <person name="Davidsen T.M."/>
            <person name="Wayne K.J."/>
            <person name="Tettelin H."/>
            <person name="Glass J.I."/>
            <person name="Rusch D."/>
            <person name="Podicherti R."/>
            <person name="Tsui H.-C.T."/>
            <person name="Winkler M.E."/>
        </authorList>
    </citation>
    <scope>NUCLEOTIDE SEQUENCE</scope>
</reference>
<dbReference type="InterPro" id="IPR015273">
    <property type="entry name" value="Cys-tRNA-synt_Ia_DALR"/>
</dbReference>
<evidence type="ECO:0000256" key="4">
    <source>
        <dbReference type="ARBA" id="ARBA00012832"/>
    </source>
</evidence>
<dbReference type="PRINTS" id="PR00983">
    <property type="entry name" value="TRNASYNTHCYS"/>
</dbReference>
<keyword evidence="11" id="KW-0648">Protein biosynthesis</keyword>
<organism evidence="15">
    <name type="scientific">marine metagenome</name>
    <dbReference type="NCBI Taxonomy" id="408172"/>
    <lineage>
        <taxon>unclassified sequences</taxon>
        <taxon>metagenomes</taxon>
        <taxon>ecological metagenomes</taxon>
    </lineage>
</organism>
<dbReference type="InterPro" id="IPR024909">
    <property type="entry name" value="Cys-tRNA/MSH_ligase"/>
</dbReference>
<dbReference type="GO" id="GO:0005524">
    <property type="term" value="F:ATP binding"/>
    <property type="evidence" value="ECO:0007669"/>
    <property type="project" value="UniProtKB-KW"/>
</dbReference>
<dbReference type="HAMAP" id="MF_00041">
    <property type="entry name" value="Cys_tRNA_synth"/>
    <property type="match status" value="1"/>
</dbReference>
<dbReference type="SUPFAM" id="SSF52374">
    <property type="entry name" value="Nucleotidylyl transferase"/>
    <property type="match status" value="1"/>
</dbReference>
<dbReference type="SMART" id="SM00840">
    <property type="entry name" value="DALR_2"/>
    <property type="match status" value="1"/>
</dbReference>
<proteinExistence type="inferred from homology"/>
<dbReference type="AlphaFoldDB" id="A0A381V6G3"/>
<keyword evidence="9" id="KW-0862">Zinc</keyword>
<protein>
    <recommendedName>
        <fullName evidence="4">cysteine--tRNA ligase</fullName>
        <ecNumber evidence="4">6.1.1.16</ecNumber>
    </recommendedName>
    <alternativeName>
        <fullName evidence="13">Cysteinyl-tRNA synthetase</fullName>
    </alternativeName>
</protein>
<keyword evidence="7" id="KW-0479">Metal-binding</keyword>
<dbReference type="Pfam" id="PF01406">
    <property type="entry name" value="tRNA-synt_1e"/>
    <property type="match status" value="1"/>
</dbReference>
<evidence type="ECO:0000256" key="12">
    <source>
        <dbReference type="ARBA" id="ARBA00023146"/>
    </source>
</evidence>
<comment type="cofactor">
    <cofactor evidence="1">
        <name>Zn(2+)</name>
        <dbReference type="ChEBI" id="CHEBI:29105"/>
    </cofactor>
</comment>
<dbReference type="Pfam" id="PF09190">
    <property type="entry name" value="DALR_2"/>
    <property type="match status" value="1"/>
</dbReference>